<accession>A0A8H3H131</accession>
<evidence type="ECO:0000313" key="2">
    <source>
        <dbReference type="EMBL" id="CAE6478434.1"/>
    </source>
</evidence>
<organism evidence="2 3">
    <name type="scientific">Rhizoctonia solani</name>
    <dbReference type="NCBI Taxonomy" id="456999"/>
    <lineage>
        <taxon>Eukaryota</taxon>
        <taxon>Fungi</taxon>
        <taxon>Dikarya</taxon>
        <taxon>Basidiomycota</taxon>
        <taxon>Agaricomycotina</taxon>
        <taxon>Agaricomycetes</taxon>
        <taxon>Cantharellales</taxon>
        <taxon>Ceratobasidiaceae</taxon>
        <taxon>Rhizoctonia</taxon>
    </lineage>
</organism>
<reference evidence="2" key="1">
    <citation type="submission" date="2021-01" db="EMBL/GenBank/DDBJ databases">
        <authorList>
            <person name="Kaushik A."/>
        </authorList>
    </citation>
    <scope>NUCLEOTIDE SEQUENCE</scope>
    <source>
        <strain evidence="2">AG2-2IIIB</strain>
    </source>
</reference>
<dbReference type="AlphaFoldDB" id="A0A8H3H131"/>
<evidence type="ECO:0000313" key="3">
    <source>
        <dbReference type="Proteomes" id="UP000663843"/>
    </source>
</evidence>
<sequence>MRMITNCEGGEVEIHVALVDSAGIPLKEYVVTGSDGYYIKHCWVPAVEGQTFEIRWFGRGPESYDKLDIRVTPYLDGSEANCGILFASERTKGQWGWLDGQQVGVDMVRPFKFGRAEFAEDDDLELGPYDDPFTIRIKLEWGWSQPQNDFDYSHHEFESPEFTSLLGREEALSGNCTSVTLGEPVSACGVLETYSFRHQQDLQSAEFVFQYGPADWLQAYGINILPSSNANEGAIDTNERDRN</sequence>
<feature type="domain" description="DUF7918" evidence="1">
    <location>
        <begin position="19"/>
        <end position="222"/>
    </location>
</feature>
<comment type="caution">
    <text evidence="2">The sequence shown here is derived from an EMBL/GenBank/DDBJ whole genome shotgun (WGS) entry which is preliminary data.</text>
</comment>
<gene>
    <name evidence="2" type="ORF">RDB_LOCUS114943</name>
</gene>
<proteinExistence type="predicted"/>
<dbReference type="Proteomes" id="UP000663843">
    <property type="component" value="Unassembled WGS sequence"/>
</dbReference>
<evidence type="ECO:0000259" key="1">
    <source>
        <dbReference type="Pfam" id="PF25534"/>
    </source>
</evidence>
<dbReference type="Pfam" id="PF25534">
    <property type="entry name" value="DUF7918"/>
    <property type="match status" value="1"/>
</dbReference>
<name>A0A8H3H131_9AGAM</name>
<dbReference type="EMBL" id="CAJMWT010003760">
    <property type="protein sequence ID" value="CAE6478434.1"/>
    <property type="molecule type" value="Genomic_DNA"/>
</dbReference>
<dbReference type="InterPro" id="IPR057678">
    <property type="entry name" value="DUF7918"/>
</dbReference>
<protein>
    <recommendedName>
        <fullName evidence="1">DUF7918 domain-containing protein</fullName>
    </recommendedName>
</protein>